<proteinExistence type="predicted"/>
<reference evidence="6" key="1">
    <citation type="journal article" date="2019" name="Int. J. Syst. Evol. Microbiol.">
        <title>The Global Catalogue of Microorganisms (GCM) 10K type strain sequencing project: providing services to taxonomists for standard genome sequencing and annotation.</title>
        <authorList>
            <consortium name="The Broad Institute Genomics Platform"/>
            <consortium name="The Broad Institute Genome Sequencing Center for Infectious Disease"/>
            <person name="Wu L."/>
            <person name="Ma J."/>
        </authorList>
    </citation>
    <scope>NUCLEOTIDE SEQUENCE [LARGE SCALE GENOMIC DNA]</scope>
    <source>
        <strain evidence="6">JCM 9377</strain>
    </source>
</reference>
<dbReference type="InterPro" id="IPR009057">
    <property type="entry name" value="Homeodomain-like_sf"/>
</dbReference>
<dbReference type="PROSITE" id="PS00041">
    <property type="entry name" value="HTH_ARAC_FAMILY_1"/>
    <property type="match status" value="1"/>
</dbReference>
<name>A0ABP6QEN5_9ACTN</name>
<dbReference type="Pfam" id="PF02311">
    <property type="entry name" value="AraC_binding"/>
    <property type="match status" value="1"/>
</dbReference>
<dbReference type="InterPro" id="IPR014710">
    <property type="entry name" value="RmlC-like_jellyroll"/>
</dbReference>
<dbReference type="SMART" id="SM00342">
    <property type="entry name" value="HTH_ARAC"/>
    <property type="match status" value="1"/>
</dbReference>
<evidence type="ECO:0000313" key="5">
    <source>
        <dbReference type="EMBL" id="GAA3211911.1"/>
    </source>
</evidence>
<dbReference type="SUPFAM" id="SSF46689">
    <property type="entry name" value="Homeodomain-like"/>
    <property type="match status" value="1"/>
</dbReference>
<dbReference type="Pfam" id="PF12833">
    <property type="entry name" value="HTH_18"/>
    <property type="match status" value="1"/>
</dbReference>
<keyword evidence="1" id="KW-0805">Transcription regulation</keyword>
<dbReference type="InterPro" id="IPR018062">
    <property type="entry name" value="HTH_AraC-typ_CS"/>
</dbReference>
<feature type="domain" description="HTH araC/xylS-type" evidence="4">
    <location>
        <begin position="144"/>
        <end position="241"/>
    </location>
</feature>
<keyword evidence="6" id="KW-1185">Reference proteome</keyword>
<dbReference type="PANTHER" id="PTHR11019:SF199">
    <property type="entry name" value="HTH-TYPE TRANSCRIPTIONAL REGULATOR NIMR"/>
    <property type="match status" value="1"/>
</dbReference>
<dbReference type="CDD" id="cd06124">
    <property type="entry name" value="cupin_NimR-like_N"/>
    <property type="match status" value="1"/>
</dbReference>
<evidence type="ECO:0000256" key="3">
    <source>
        <dbReference type="ARBA" id="ARBA00023163"/>
    </source>
</evidence>
<accession>A0ABP6QEN5</accession>
<dbReference type="InterPro" id="IPR011051">
    <property type="entry name" value="RmlC_Cupin_sf"/>
</dbReference>
<dbReference type="InterPro" id="IPR003313">
    <property type="entry name" value="AraC-bd"/>
</dbReference>
<organism evidence="5 6">
    <name type="scientific">Actinocorallia longicatena</name>
    <dbReference type="NCBI Taxonomy" id="111803"/>
    <lineage>
        <taxon>Bacteria</taxon>
        <taxon>Bacillati</taxon>
        <taxon>Actinomycetota</taxon>
        <taxon>Actinomycetes</taxon>
        <taxon>Streptosporangiales</taxon>
        <taxon>Thermomonosporaceae</taxon>
        <taxon>Actinocorallia</taxon>
    </lineage>
</organism>
<dbReference type="PANTHER" id="PTHR11019">
    <property type="entry name" value="HTH-TYPE TRANSCRIPTIONAL REGULATOR NIMR"/>
    <property type="match status" value="1"/>
</dbReference>
<sequence length="242" mass="26590">MSMNRHPRSRVPLAHRERVDWHHHADHQLIYPRRGVLRVSTAEAVWAVPPQRAVWLPALVPHAHEAHGPTDLRCVIFAENPLALRRPTVMAVSPLLAEVVAALTAEDAPGPERRRNLQRVALDELRPVEGLTVRLPTPADARLRDVAALLEADPATPRTLAELGAEVGASERTLSRLFRAETGMSFPQWRTQLRLHHSLTLLARGSSVTAVAADCGYNGPSAFIHAFRTAFGTTPGAHLVND</sequence>
<gene>
    <name evidence="5" type="ORF">GCM10010468_30950</name>
</gene>
<keyword evidence="2" id="KW-0238">DNA-binding</keyword>
<keyword evidence="3" id="KW-0804">Transcription</keyword>
<dbReference type="Gene3D" id="2.60.120.10">
    <property type="entry name" value="Jelly Rolls"/>
    <property type="match status" value="1"/>
</dbReference>
<dbReference type="Gene3D" id="1.10.10.60">
    <property type="entry name" value="Homeodomain-like"/>
    <property type="match status" value="1"/>
</dbReference>
<dbReference type="Proteomes" id="UP001501237">
    <property type="component" value="Unassembled WGS sequence"/>
</dbReference>
<dbReference type="PROSITE" id="PS01124">
    <property type="entry name" value="HTH_ARAC_FAMILY_2"/>
    <property type="match status" value="1"/>
</dbReference>
<evidence type="ECO:0000313" key="6">
    <source>
        <dbReference type="Proteomes" id="UP001501237"/>
    </source>
</evidence>
<dbReference type="SUPFAM" id="SSF51182">
    <property type="entry name" value="RmlC-like cupins"/>
    <property type="match status" value="1"/>
</dbReference>
<comment type="caution">
    <text evidence="5">The sequence shown here is derived from an EMBL/GenBank/DDBJ whole genome shotgun (WGS) entry which is preliminary data.</text>
</comment>
<protein>
    <submittedName>
        <fullName evidence="5">Helix-turn-helix transcriptional regulator</fullName>
    </submittedName>
</protein>
<evidence type="ECO:0000259" key="4">
    <source>
        <dbReference type="PROSITE" id="PS01124"/>
    </source>
</evidence>
<dbReference type="InterPro" id="IPR018060">
    <property type="entry name" value="HTH_AraC"/>
</dbReference>
<evidence type="ECO:0000256" key="1">
    <source>
        <dbReference type="ARBA" id="ARBA00023015"/>
    </source>
</evidence>
<evidence type="ECO:0000256" key="2">
    <source>
        <dbReference type="ARBA" id="ARBA00023125"/>
    </source>
</evidence>
<dbReference type="EMBL" id="BAAAUV010000006">
    <property type="protein sequence ID" value="GAA3211911.1"/>
    <property type="molecule type" value="Genomic_DNA"/>
</dbReference>